<feature type="domain" description="HTH araC/xylS-type" evidence="9">
    <location>
        <begin position="166"/>
        <end position="265"/>
    </location>
</feature>
<dbReference type="InterPro" id="IPR020449">
    <property type="entry name" value="Tscrpt_reg_AraC-type_HTH"/>
</dbReference>
<organism evidence="11 12">
    <name type="scientific">Paenibacillus contaminans</name>
    <dbReference type="NCBI Taxonomy" id="450362"/>
    <lineage>
        <taxon>Bacteria</taxon>
        <taxon>Bacillati</taxon>
        <taxon>Bacillota</taxon>
        <taxon>Bacilli</taxon>
        <taxon>Bacillales</taxon>
        <taxon>Paenibacillaceae</taxon>
        <taxon>Paenibacillus</taxon>
    </lineage>
</organism>
<evidence type="ECO:0000256" key="1">
    <source>
        <dbReference type="ARBA" id="ARBA00004496"/>
    </source>
</evidence>
<dbReference type="PRINTS" id="PR00032">
    <property type="entry name" value="HTHARAC"/>
</dbReference>
<dbReference type="AlphaFoldDB" id="A0A329MVP2"/>
<dbReference type="PANTHER" id="PTHR42713">
    <property type="entry name" value="HISTIDINE KINASE-RELATED"/>
    <property type="match status" value="1"/>
</dbReference>
<evidence type="ECO:0000256" key="5">
    <source>
        <dbReference type="ARBA" id="ARBA00023015"/>
    </source>
</evidence>
<dbReference type="PROSITE" id="PS50110">
    <property type="entry name" value="RESPONSE_REGULATORY"/>
    <property type="match status" value="1"/>
</dbReference>
<proteinExistence type="predicted"/>
<keyword evidence="12" id="KW-1185">Reference proteome</keyword>
<dbReference type="GO" id="GO:0000160">
    <property type="term" value="P:phosphorelay signal transduction system"/>
    <property type="evidence" value="ECO:0007669"/>
    <property type="project" value="UniProtKB-KW"/>
</dbReference>
<dbReference type="InterPro" id="IPR011006">
    <property type="entry name" value="CheY-like_superfamily"/>
</dbReference>
<dbReference type="SMART" id="SM00448">
    <property type="entry name" value="REC"/>
    <property type="match status" value="1"/>
</dbReference>
<comment type="subcellular location">
    <subcellularLocation>
        <location evidence="1">Cytoplasm</location>
    </subcellularLocation>
</comment>
<evidence type="ECO:0000313" key="12">
    <source>
        <dbReference type="Proteomes" id="UP000250369"/>
    </source>
</evidence>
<protein>
    <recommendedName>
        <fullName evidence="13">DNA-binding response regulator</fullName>
    </recommendedName>
</protein>
<dbReference type="Proteomes" id="UP000250369">
    <property type="component" value="Unassembled WGS sequence"/>
</dbReference>
<evidence type="ECO:0000259" key="10">
    <source>
        <dbReference type="PROSITE" id="PS50110"/>
    </source>
</evidence>
<comment type="caution">
    <text evidence="11">The sequence shown here is derived from an EMBL/GenBank/DDBJ whole genome shotgun (WGS) entry which is preliminary data.</text>
</comment>
<dbReference type="Gene3D" id="3.40.50.2300">
    <property type="match status" value="1"/>
</dbReference>
<keyword evidence="4" id="KW-0902">Two-component regulatory system</keyword>
<evidence type="ECO:0000256" key="7">
    <source>
        <dbReference type="ARBA" id="ARBA00023163"/>
    </source>
</evidence>
<keyword evidence="3 8" id="KW-0597">Phosphoprotein</keyword>
<dbReference type="GO" id="GO:0005737">
    <property type="term" value="C:cytoplasm"/>
    <property type="evidence" value="ECO:0007669"/>
    <property type="project" value="UniProtKB-SubCell"/>
</dbReference>
<evidence type="ECO:0000256" key="4">
    <source>
        <dbReference type="ARBA" id="ARBA00023012"/>
    </source>
</evidence>
<gene>
    <name evidence="11" type="ORF">DQG23_01765</name>
</gene>
<dbReference type="CDD" id="cd17536">
    <property type="entry name" value="REC_YesN-like"/>
    <property type="match status" value="1"/>
</dbReference>
<dbReference type="EMBL" id="QMFB01000001">
    <property type="protein sequence ID" value="RAV22956.1"/>
    <property type="molecule type" value="Genomic_DNA"/>
</dbReference>
<dbReference type="Gene3D" id="1.10.10.60">
    <property type="entry name" value="Homeodomain-like"/>
    <property type="match status" value="2"/>
</dbReference>
<evidence type="ECO:0000256" key="6">
    <source>
        <dbReference type="ARBA" id="ARBA00023125"/>
    </source>
</evidence>
<dbReference type="InterPro" id="IPR009057">
    <property type="entry name" value="Homeodomain-like_sf"/>
</dbReference>
<dbReference type="RefSeq" id="WP_113029065.1">
    <property type="nucleotide sequence ID" value="NZ_QMFB01000001.1"/>
</dbReference>
<keyword evidence="7" id="KW-0804">Transcription</keyword>
<evidence type="ECO:0000313" key="11">
    <source>
        <dbReference type="EMBL" id="RAV22956.1"/>
    </source>
</evidence>
<dbReference type="PANTHER" id="PTHR42713:SF3">
    <property type="entry name" value="TRANSCRIPTIONAL REGULATORY PROTEIN HPTR"/>
    <property type="match status" value="1"/>
</dbReference>
<evidence type="ECO:0000256" key="8">
    <source>
        <dbReference type="PROSITE-ProRule" id="PRU00169"/>
    </source>
</evidence>
<accession>A0A329MVP2</accession>
<feature type="domain" description="Response regulatory" evidence="10">
    <location>
        <begin position="6"/>
        <end position="123"/>
    </location>
</feature>
<dbReference type="InterPro" id="IPR018060">
    <property type="entry name" value="HTH_AraC"/>
</dbReference>
<keyword evidence="5" id="KW-0805">Transcription regulation</keyword>
<dbReference type="GO" id="GO:0003700">
    <property type="term" value="F:DNA-binding transcription factor activity"/>
    <property type="evidence" value="ECO:0007669"/>
    <property type="project" value="InterPro"/>
</dbReference>
<dbReference type="InterPro" id="IPR001789">
    <property type="entry name" value="Sig_transdc_resp-reg_receiver"/>
</dbReference>
<evidence type="ECO:0000256" key="2">
    <source>
        <dbReference type="ARBA" id="ARBA00022490"/>
    </source>
</evidence>
<evidence type="ECO:0000256" key="3">
    <source>
        <dbReference type="ARBA" id="ARBA00022553"/>
    </source>
</evidence>
<dbReference type="GO" id="GO:0043565">
    <property type="term" value="F:sequence-specific DNA binding"/>
    <property type="evidence" value="ECO:0007669"/>
    <property type="project" value="InterPro"/>
</dbReference>
<name>A0A329MVP2_9BACL</name>
<dbReference type="OrthoDB" id="2666291at2"/>
<feature type="modified residue" description="4-aspartylphosphate" evidence="8">
    <location>
        <position position="58"/>
    </location>
</feature>
<keyword evidence="2" id="KW-0963">Cytoplasm</keyword>
<evidence type="ECO:0000259" key="9">
    <source>
        <dbReference type="PROSITE" id="PS01124"/>
    </source>
</evidence>
<sequence>MILIYTVLIADDERNIREGLQAFIPWQSIGLNVTGLVDNGRRVVDHLSKHPVDILLLDIQMPLLTGLEVMEIVNDQYPQVKSIILSGHADFKYAQQAISYGVSEYMLKPINIAHMCDVLGKIKKSLDARNGVSEVQGAEDHDHQQLLEQLNSGSIQGTSRKKRIVDLAKEWIDHHYSENFGLDSIADQFQISKEYFCSIFKEETGENFSQYVKGLRMEKAISLMRNDPDLRIYEISEKVGYRESKYFCRVFKMHYGQYPEEYRQRITTITR</sequence>
<dbReference type="InterPro" id="IPR051552">
    <property type="entry name" value="HptR"/>
</dbReference>
<reference evidence="11 12" key="1">
    <citation type="journal article" date="2009" name="Int. J. Syst. Evol. Microbiol.">
        <title>Paenibacillus contaminans sp. nov., isolated from a contaminated laboratory plate.</title>
        <authorList>
            <person name="Chou J.H."/>
            <person name="Lee J.H."/>
            <person name="Lin M.C."/>
            <person name="Chang P.S."/>
            <person name="Arun A.B."/>
            <person name="Young C.C."/>
            <person name="Chen W.M."/>
        </authorList>
    </citation>
    <scope>NUCLEOTIDE SEQUENCE [LARGE SCALE GENOMIC DNA]</scope>
    <source>
        <strain evidence="11 12">CKOBP-6</strain>
    </source>
</reference>
<keyword evidence="6" id="KW-0238">DNA-binding</keyword>
<dbReference type="SMART" id="SM00342">
    <property type="entry name" value="HTH_ARAC"/>
    <property type="match status" value="1"/>
</dbReference>
<dbReference type="Pfam" id="PF00072">
    <property type="entry name" value="Response_reg"/>
    <property type="match status" value="1"/>
</dbReference>
<dbReference type="SUPFAM" id="SSF52172">
    <property type="entry name" value="CheY-like"/>
    <property type="match status" value="1"/>
</dbReference>
<dbReference type="PROSITE" id="PS01124">
    <property type="entry name" value="HTH_ARAC_FAMILY_2"/>
    <property type="match status" value="1"/>
</dbReference>
<dbReference type="SUPFAM" id="SSF46689">
    <property type="entry name" value="Homeodomain-like"/>
    <property type="match status" value="2"/>
</dbReference>
<evidence type="ECO:0008006" key="13">
    <source>
        <dbReference type="Google" id="ProtNLM"/>
    </source>
</evidence>
<dbReference type="Pfam" id="PF12833">
    <property type="entry name" value="HTH_18"/>
    <property type="match status" value="1"/>
</dbReference>